<evidence type="ECO:0000313" key="2">
    <source>
        <dbReference type="Proteomes" id="UP001432322"/>
    </source>
</evidence>
<name>A0AAV5VVT1_9BILA</name>
<proteinExistence type="predicted"/>
<accession>A0AAV5VVT1</accession>
<evidence type="ECO:0000313" key="1">
    <source>
        <dbReference type="EMBL" id="GMT22170.1"/>
    </source>
</evidence>
<sequence length="66" mass="7200">PSALHCLYVGSVAPSTTIREAGVWRLLCAHEIVGATRCDRSNCGKVTDRLQSALPRQSPMRSLHLL</sequence>
<feature type="non-terminal residue" evidence="1">
    <location>
        <position position="66"/>
    </location>
</feature>
<gene>
    <name evidence="1" type="ORF">PFISCL1PPCAC_13467</name>
</gene>
<comment type="caution">
    <text evidence="1">The sequence shown here is derived from an EMBL/GenBank/DDBJ whole genome shotgun (WGS) entry which is preliminary data.</text>
</comment>
<reference evidence="1" key="1">
    <citation type="submission" date="2023-10" db="EMBL/GenBank/DDBJ databases">
        <title>Genome assembly of Pristionchus species.</title>
        <authorList>
            <person name="Yoshida K."/>
            <person name="Sommer R.J."/>
        </authorList>
    </citation>
    <scope>NUCLEOTIDE SEQUENCE</scope>
    <source>
        <strain evidence="1">RS5133</strain>
    </source>
</reference>
<dbReference type="Proteomes" id="UP001432322">
    <property type="component" value="Unassembled WGS sequence"/>
</dbReference>
<dbReference type="EMBL" id="BTSY01000004">
    <property type="protein sequence ID" value="GMT22170.1"/>
    <property type="molecule type" value="Genomic_DNA"/>
</dbReference>
<organism evidence="1 2">
    <name type="scientific">Pristionchus fissidentatus</name>
    <dbReference type="NCBI Taxonomy" id="1538716"/>
    <lineage>
        <taxon>Eukaryota</taxon>
        <taxon>Metazoa</taxon>
        <taxon>Ecdysozoa</taxon>
        <taxon>Nematoda</taxon>
        <taxon>Chromadorea</taxon>
        <taxon>Rhabditida</taxon>
        <taxon>Rhabditina</taxon>
        <taxon>Diplogasteromorpha</taxon>
        <taxon>Diplogasteroidea</taxon>
        <taxon>Neodiplogasteridae</taxon>
        <taxon>Pristionchus</taxon>
    </lineage>
</organism>
<dbReference type="AlphaFoldDB" id="A0AAV5VVT1"/>
<feature type="non-terminal residue" evidence="1">
    <location>
        <position position="1"/>
    </location>
</feature>
<keyword evidence="2" id="KW-1185">Reference proteome</keyword>
<protein>
    <submittedName>
        <fullName evidence="1">Uncharacterized protein</fullName>
    </submittedName>
</protein>